<dbReference type="InterPro" id="IPR011333">
    <property type="entry name" value="SKP1/BTB/POZ_sf"/>
</dbReference>
<name>A0A229X5R8_9EURO</name>
<dbReference type="Gene3D" id="3.30.710.10">
    <property type="entry name" value="Potassium Channel Kv1.1, Chain A"/>
    <property type="match status" value="2"/>
</dbReference>
<dbReference type="Proteomes" id="UP000215289">
    <property type="component" value="Unassembled WGS sequence"/>
</dbReference>
<evidence type="ECO:0000259" key="1">
    <source>
        <dbReference type="Pfam" id="PF02214"/>
    </source>
</evidence>
<gene>
    <name evidence="2" type="ORF">CFD26_105470</name>
</gene>
<evidence type="ECO:0000313" key="3">
    <source>
        <dbReference type="Proteomes" id="UP000215289"/>
    </source>
</evidence>
<dbReference type="Pfam" id="PF02214">
    <property type="entry name" value="BTB_2"/>
    <property type="match status" value="1"/>
</dbReference>
<keyword evidence="3" id="KW-1185">Reference proteome</keyword>
<dbReference type="PANTHER" id="PTHR31758:SF2">
    <property type="entry name" value="BTB_POZ DOMAIN-CONTAINING PROTEIN YLR108C"/>
    <property type="match status" value="1"/>
</dbReference>
<evidence type="ECO:0000313" key="2">
    <source>
        <dbReference type="EMBL" id="RLL95284.1"/>
    </source>
</evidence>
<proteinExistence type="predicted"/>
<dbReference type="OrthoDB" id="2414723at2759"/>
<dbReference type="InterPro" id="IPR003131">
    <property type="entry name" value="T1-type_BTB"/>
</dbReference>
<dbReference type="GO" id="GO:0051260">
    <property type="term" value="P:protein homooligomerization"/>
    <property type="evidence" value="ECO:0007669"/>
    <property type="project" value="InterPro"/>
</dbReference>
<dbReference type="STRING" id="1245748.A0A229X5R8"/>
<dbReference type="PANTHER" id="PTHR31758">
    <property type="entry name" value="BTB/POZ DOMAIN-CONTAINING PROTEIN YLR108C"/>
    <property type="match status" value="1"/>
</dbReference>
<dbReference type="SUPFAM" id="SSF54695">
    <property type="entry name" value="POZ domain"/>
    <property type="match status" value="2"/>
</dbReference>
<reference evidence="2 3" key="1">
    <citation type="submission" date="2018-08" db="EMBL/GenBank/DDBJ databases">
        <title>Draft genome sequences of two Aspergillus turcosus clinical strains isolated from bronchoalveolar lavage fluid: one azole-susceptible and the other azole-resistant.</title>
        <authorList>
            <person name="Parent-Michaud M."/>
            <person name="Dufresne P.J."/>
            <person name="Fournier E."/>
            <person name="Martineau C."/>
            <person name="Moreira S."/>
            <person name="Perkins V."/>
            <person name="De Repentigny L."/>
            <person name="Dufresne S.F."/>
        </authorList>
    </citation>
    <scope>NUCLEOTIDE SEQUENCE [LARGE SCALE GENOMIC DNA]</scope>
    <source>
        <strain evidence="2">HMR AF 1038</strain>
    </source>
</reference>
<dbReference type="AlphaFoldDB" id="A0A229X5R8"/>
<sequence length="442" mass="50167">MASNDSDSQRSSTPKRAKSTLPAEKVFSIQIGTQLFRLSGASIASDAPSYFSQFFEEQLLQNGENATIRTLYIDRDPETFREIARHLQGYHVEPKDEGEFVKLFADAQFYTLPRLISQLFESQIFIQIGERHFQISRDIFSGPGDSPNFFTLGFAVFFANPSEIFPGLDRHGLLRPPAIVPPRVTHRSGDVFAELLHLLRGYPLQIRNEEHRAELLRDCRYFHLRGLEQKLIPHHISFNPIRQQSEIVIRLDDVRPSGVRHARDDSSRDRVTYARPFVDETPHDLILEIGDESTILDTRTMRAVFLNLANARMSSLAQVIAKTMGLEGKTPLYRTTDVAHPSTGGEGFSIRFDRETELILNGQTVDYMDFPGRTAKSSEHPPAKRKRVDEDLQSGFLVVKNGQWRLVVDSGPASAELVLIAVKLDVYTEERVRNRSRVFLGS</sequence>
<dbReference type="EMBL" id="NIDN02000160">
    <property type="protein sequence ID" value="RLL95284.1"/>
    <property type="molecule type" value="Genomic_DNA"/>
</dbReference>
<accession>A0A229X5R8</accession>
<organism evidence="2 3">
    <name type="scientific">Aspergillus turcosus</name>
    <dbReference type="NCBI Taxonomy" id="1245748"/>
    <lineage>
        <taxon>Eukaryota</taxon>
        <taxon>Fungi</taxon>
        <taxon>Dikarya</taxon>
        <taxon>Ascomycota</taxon>
        <taxon>Pezizomycotina</taxon>
        <taxon>Eurotiomycetes</taxon>
        <taxon>Eurotiomycetidae</taxon>
        <taxon>Eurotiales</taxon>
        <taxon>Aspergillaceae</taxon>
        <taxon>Aspergillus</taxon>
        <taxon>Aspergillus subgen. Fumigati</taxon>
    </lineage>
</organism>
<comment type="caution">
    <text evidence="2">The sequence shown here is derived from an EMBL/GenBank/DDBJ whole genome shotgun (WGS) entry which is preliminary data.</text>
</comment>
<feature type="domain" description="Potassium channel tetramerisation-type BTB" evidence="1">
    <location>
        <begin position="29"/>
        <end position="117"/>
    </location>
</feature>
<protein>
    <recommendedName>
        <fullName evidence="1">Potassium channel tetramerisation-type BTB domain-containing protein</fullName>
    </recommendedName>
</protein>